<name>A0A8H7C828_AGABI</name>
<evidence type="ECO:0000256" key="1">
    <source>
        <dbReference type="SAM" id="MobiDB-lite"/>
    </source>
</evidence>
<reference evidence="2 3" key="1">
    <citation type="journal article" name="Sci. Rep.">
        <title>Telomere-to-telomere assembled and centromere annotated genomes of the two main subspecies of the button mushroom Agaricus bisporus reveal especially polymorphic chromosome ends.</title>
        <authorList>
            <person name="Sonnenberg A.S.M."/>
            <person name="Sedaghat-Telgerd N."/>
            <person name="Lavrijssen B."/>
            <person name="Ohm R.A."/>
            <person name="Hendrickx P.M."/>
            <person name="Scholtmeijer K."/>
            <person name="Baars J.J.P."/>
            <person name="van Peer A."/>
        </authorList>
    </citation>
    <scope>NUCLEOTIDE SEQUENCE [LARGE SCALE GENOMIC DNA]</scope>
    <source>
        <strain evidence="2 3">H119_p4</strain>
    </source>
</reference>
<proteinExistence type="predicted"/>
<evidence type="ECO:0000313" key="3">
    <source>
        <dbReference type="Proteomes" id="UP000629468"/>
    </source>
</evidence>
<sequence length="542" mass="62562">MSSDLNNSSTDKPVVSTANSSNSTPYVGETRVNLIAIDLVARLSRGIESTLPVTQLDIDPANSPELENIKDQTSLLPDDTFRAFIQLFRFLDSHQLELAKLRIKAKNNEPIPNGTLKMQEETMINGGSEIIAEHHQVIHEHIGFLDESWDAFSLKIREVFGQTENTEHWQGRLEAIIDDIIPPLSDINPVLAPIEWAGSLVLDIAACEISRKLDQELKKLGILDQALREEMIVAIKTQQTLNRHLHDNELASGSWVHACQMTYDGEELKRYPCAVNEAIIMREINFVDKKLSQLIAPIKEYLVQRNEYYARGITVIREVDCFCDIAPKIFQDIRRIYEAKEIIKRRHRATFEQTVYDLGLIIFSYLGSMRDVFNQRPFDPEKKKKFLADLTYNFVRDTEVLIHDIGTMIDTQSSGWRSKKAEKKRMEGDRCYENMGWRQRPLVKPSEVQRILRRVQKTMRTIWCLAIASGTGKIMESIEGIDEIRAHVTFDASHESLRRLRRVLKENVNADLERLNKLRIKKEPKSYMGQIRQKFQRTNQKC</sequence>
<feature type="region of interest" description="Disordered" evidence="1">
    <location>
        <begin position="1"/>
        <end position="23"/>
    </location>
</feature>
<dbReference type="EMBL" id="JABXXO010000010">
    <property type="protein sequence ID" value="KAF7768641.1"/>
    <property type="molecule type" value="Genomic_DNA"/>
</dbReference>
<dbReference type="Proteomes" id="UP000629468">
    <property type="component" value="Unassembled WGS sequence"/>
</dbReference>
<accession>A0A8H7C828</accession>
<protein>
    <submittedName>
        <fullName evidence="2">Uncharacterized protein</fullName>
    </submittedName>
</protein>
<organism evidence="2 3">
    <name type="scientific">Agaricus bisporus var. burnettii</name>
    <dbReference type="NCBI Taxonomy" id="192524"/>
    <lineage>
        <taxon>Eukaryota</taxon>
        <taxon>Fungi</taxon>
        <taxon>Dikarya</taxon>
        <taxon>Basidiomycota</taxon>
        <taxon>Agaricomycotina</taxon>
        <taxon>Agaricomycetes</taxon>
        <taxon>Agaricomycetidae</taxon>
        <taxon>Agaricales</taxon>
        <taxon>Agaricineae</taxon>
        <taxon>Agaricaceae</taxon>
        <taxon>Agaricus</taxon>
    </lineage>
</organism>
<evidence type="ECO:0000313" key="2">
    <source>
        <dbReference type="EMBL" id="KAF7768641.1"/>
    </source>
</evidence>
<comment type="caution">
    <text evidence="2">The sequence shown here is derived from an EMBL/GenBank/DDBJ whole genome shotgun (WGS) entry which is preliminary data.</text>
</comment>
<gene>
    <name evidence="2" type="ORF">Agabi119p4_7884</name>
</gene>
<dbReference type="AlphaFoldDB" id="A0A8H7C828"/>